<accession>A0A328BCY4</accession>
<dbReference type="EMBL" id="QHKM01000006">
    <property type="protein sequence ID" value="RAK64599.1"/>
    <property type="molecule type" value="Genomic_DNA"/>
</dbReference>
<comment type="caution">
    <text evidence="1">The sequence shown here is derived from an EMBL/GenBank/DDBJ whole genome shotgun (WGS) entry which is preliminary data.</text>
</comment>
<gene>
    <name evidence="1" type="ORF">DLM85_18095</name>
</gene>
<sequence length="206" mass="22791">MDDALALLPPGETILLTLRLAGSIPARAGRELQQQRIAAQQAARTAPTPTEAQAAHRRAEKRFFADFDAVLDSALVGGHYLEREKIAEAVAGELLLLEEQGLRVPCFALTFNHLHAVLHQPAGHRLALYKAVELLHQRTAAQARRILRGQLPREADFWHPGCHELPIFDAAELTRVQAYLLGHAARLKLPARYHAWPYQHSAPLGG</sequence>
<dbReference type="RefSeq" id="WP_111479557.1">
    <property type="nucleotide sequence ID" value="NZ_QHKM01000006.1"/>
</dbReference>
<protein>
    <recommendedName>
        <fullName evidence="3">Transposase IS200-like domain-containing protein</fullName>
    </recommendedName>
</protein>
<organism evidence="1 2">
    <name type="scientific">Hymenobacter edaphi</name>
    <dbReference type="NCBI Taxonomy" id="2211146"/>
    <lineage>
        <taxon>Bacteria</taxon>
        <taxon>Pseudomonadati</taxon>
        <taxon>Bacteroidota</taxon>
        <taxon>Cytophagia</taxon>
        <taxon>Cytophagales</taxon>
        <taxon>Hymenobacteraceae</taxon>
        <taxon>Hymenobacter</taxon>
    </lineage>
</organism>
<dbReference type="AlphaFoldDB" id="A0A328BCY4"/>
<dbReference type="Gene3D" id="3.30.70.1290">
    <property type="entry name" value="Transposase IS200-like"/>
    <property type="match status" value="1"/>
</dbReference>
<evidence type="ECO:0000313" key="1">
    <source>
        <dbReference type="EMBL" id="RAK64599.1"/>
    </source>
</evidence>
<dbReference type="Proteomes" id="UP000248553">
    <property type="component" value="Unassembled WGS sequence"/>
</dbReference>
<keyword evidence="2" id="KW-1185">Reference proteome</keyword>
<name>A0A328BCY4_9BACT</name>
<evidence type="ECO:0000313" key="2">
    <source>
        <dbReference type="Proteomes" id="UP000248553"/>
    </source>
</evidence>
<reference evidence="2" key="1">
    <citation type="submission" date="2018-05" db="EMBL/GenBank/DDBJ databases">
        <authorList>
            <person name="Nie L."/>
        </authorList>
    </citation>
    <scope>NUCLEOTIDE SEQUENCE [LARGE SCALE GENOMIC DNA]</scope>
    <source>
        <strain evidence="2">NL</strain>
    </source>
</reference>
<evidence type="ECO:0008006" key="3">
    <source>
        <dbReference type="Google" id="ProtNLM"/>
    </source>
</evidence>
<dbReference type="InterPro" id="IPR036515">
    <property type="entry name" value="Transposase_17_sf"/>
</dbReference>
<dbReference type="GO" id="GO:0004803">
    <property type="term" value="F:transposase activity"/>
    <property type="evidence" value="ECO:0007669"/>
    <property type="project" value="InterPro"/>
</dbReference>
<dbReference type="GO" id="GO:0006313">
    <property type="term" value="P:DNA transposition"/>
    <property type="evidence" value="ECO:0007669"/>
    <property type="project" value="InterPro"/>
</dbReference>
<dbReference type="GO" id="GO:0003677">
    <property type="term" value="F:DNA binding"/>
    <property type="evidence" value="ECO:0007669"/>
    <property type="project" value="InterPro"/>
</dbReference>
<dbReference type="OrthoDB" id="880047at2"/>
<proteinExistence type="predicted"/>